<evidence type="ECO:0000313" key="4">
    <source>
        <dbReference type="RefSeq" id="XP_015274178.1"/>
    </source>
</evidence>
<proteinExistence type="predicted"/>
<dbReference type="Proteomes" id="UP000694871">
    <property type="component" value="Unplaced"/>
</dbReference>
<evidence type="ECO:0000313" key="3">
    <source>
        <dbReference type="Proteomes" id="UP000694871"/>
    </source>
</evidence>
<dbReference type="GeneID" id="107116716"/>
<sequence length="912" mass="103633">MEATEVMTFRTDQECVHGGSRRWRRSEDKEKISPSVLVSEPGIQDAGTTALIGSTSTQSFQSIGSSNTEGFWASAGPSVSAGQLTVQKNGKTDKSASRRDGQGQAQSALKILQLQMESFQALRQQTLQSVSMVQSEISEILNKNIADVKHREFNPDPLLLTSTPIRVAMPRQCQEASLLKNQLHLDKRFMQCPETYPNKIFGDPVTDGSVPHHILSKCQSAGKAQAPDQTPREKAILAFKNDHNLKNPASNISSPPWVGFKTEASTALSEIKNYAGFKESMAFHTGKNGHVLESMSSSFRDMKAGNRKTPRHELPYTFEVQNTSTILYGKGNDSGYLSEQDPTGKAIGMSKEYFKSKRTSKLEDSVDGLHIAMVSLKENNQTAVQTHTESKKQNKELFAKGNMFEKLQVNFLPKTGEDKYFILEHTVEREKDNHLQLLDTKQEFQKEKVLESCGIDAGSDSYYKKSGLLEMSPKEPEPLTKKAVDLQSENLDLKKQIKTLTGIIQSLTEQNSKYQMQIKDLNDEKSNIQERLVKSDRDCKECIKEVKRLLKKCKESEQQKITLEEKQNQLYAQNQSIMQNLDDFQKKDQEAHESLAALTQEKGDLLVALGTLESQITPLQEECKVLEEKASQLENELEKKQKEIQQLKENEKTKQSNMEAALRMTQSLHEEKLELEKIVQESTDLRKILQKELEEAQRERANAEEKLLNECKNTRIETGVLETNLSNMKGECERLSALVGGLTEDNRGLKKELHEYKLEVAEYKARIRKLSEELLLMDNKMRSMENERDVLQFEVNRLHRNNGCLRDHVTALFNELHKPRSNSRSRRPDGDPADPTGICEEMSSFQHISVTYNSPECGRIAEIRRKLAEKEHHKVVRQHYHTVSVSCTTSVNRESSFHTTMQKKYSRLWTST</sequence>
<reference evidence="4" key="1">
    <citation type="submission" date="2025-08" db="UniProtKB">
        <authorList>
            <consortium name="RefSeq"/>
        </authorList>
    </citation>
    <scope>IDENTIFICATION</scope>
</reference>
<name>A0ABM1KKE1_GEKJA</name>
<feature type="region of interest" description="Disordered" evidence="2">
    <location>
        <begin position="15"/>
        <end position="34"/>
    </location>
</feature>
<gene>
    <name evidence="4" type="primary">CCDC110</name>
</gene>
<protein>
    <submittedName>
        <fullName evidence="4">Coiled-coil domain-containing protein 110</fullName>
    </submittedName>
</protein>
<keyword evidence="3" id="KW-1185">Reference proteome</keyword>
<feature type="coiled-coil region" evidence="1">
    <location>
        <begin position="739"/>
        <end position="801"/>
    </location>
</feature>
<evidence type="ECO:0000256" key="1">
    <source>
        <dbReference type="SAM" id="Coils"/>
    </source>
</evidence>
<feature type="coiled-coil region" evidence="1">
    <location>
        <begin position="490"/>
        <end position="713"/>
    </location>
</feature>
<organism evidence="3 4">
    <name type="scientific">Gekko japonicus</name>
    <name type="common">Schlegel's Japanese gecko</name>
    <dbReference type="NCBI Taxonomy" id="146911"/>
    <lineage>
        <taxon>Eukaryota</taxon>
        <taxon>Metazoa</taxon>
        <taxon>Chordata</taxon>
        <taxon>Craniata</taxon>
        <taxon>Vertebrata</taxon>
        <taxon>Euteleostomi</taxon>
        <taxon>Lepidosauria</taxon>
        <taxon>Squamata</taxon>
        <taxon>Bifurcata</taxon>
        <taxon>Gekkota</taxon>
        <taxon>Gekkonidae</taxon>
        <taxon>Gekkoninae</taxon>
        <taxon>Gekko</taxon>
    </lineage>
</organism>
<dbReference type="Gene3D" id="1.10.287.1490">
    <property type="match status" value="1"/>
</dbReference>
<accession>A0ABM1KKE1</accession>
<dbReference type="RefSeq" id="XP_015274178.1">
    <property type="nucleotide sequence ID" value="XM_015418692.1"/>
</dbReference>
<keyword evidence="1" id="KW-0175">Coiled coil</keyword>
<evidence type="ECO:0000256" key="2">
    <source>
        <dbReference type="SAM" id="MobiDB-lite"/>
    </source>
</evidence>
<feature type="region of interest" description="Disordered" evidence="2">
    <location>
        <begin position="816"/>
        <end position="838"/>
    </location>
</feature>